<evidence type="ECO:0000313" key="2">
    <source>
        <dbReference type="EMBL" id="MBW0546060.1"/>
    </source>
</evidence>
<proteinExistence type="predicted"/>
<evidence type="ECO:0000256" key="1">
    <source>
        <dbReference type="SAM" id="MobiDB-lite"/>
    </source>
</evidence>
<comment type="caution">
    <text evidence="2">The sequence shown here is derived from an EMBL/GenBank/DDBJ whole genome shotgun (WGS) entry which is preliminary data.</text>
</comment>
<keyword evidence="3" id="KW-1185">Reference proteome</keyword>
<sequence length="87" mass="9806">MLERLPGAKNRQEPTEILSKGRLHKLRLRERTPSSQLDSTSKGRFPYAGSHWQSISKLYCLIPSTLKWSRPPVSQTSSSAPSQLVDT</sequence>
<dbReference type="EMBL" id="AVOT02051021">
    <property type="protein sequence ID" value="MBW0546060.1"/>
    <property type="molecule type" value="Genomic_DNA"/>
</dbReference>
<reference evidence="2" key="1">
    <citation type="submission" date="2021-03" db="EMBL/GenBank/DDBJ databases">
        <title>Draft genome sequence of rust myrtle Austropuccinia psidii MF-1, a brazilian biotype.</title>
        <authorList>
            <person name="Quecine M.C."/>
            <person name="Pachon D.M.R."/>
            <person name="Bonatelli M.L."/>
            <person name="Correr F.H."/>
            <person name="Franceschini L.M."/>
            <person name="Leite T.F."/>
            <person name="Margarido G.R.A."/>
            <person name="Almeida C.A."/>
            <person name="Ferrarezi J.A."/>
            <person name="Labate C.A."/>
        </authorList>
    </citation>
    <scope>NUCLEOTIDE SEQUENCE</scope>
    <source>
        <strain evidence="2">MF-1</strain>
    </source>
</reference>
<feature type="region of interest" description="Disordered" evidence="1">
    <location>
        <begin position="1"/>
        <end position="42"/>
    </location>
</feature>
<feature type="region of interest" description="Disordered" evidence="1">
    <location>
        <begin position="68"/>
        <end position="87"/>
    </location>
</feature>
<protein>
    <submittedName>
        <fullName evidence="2">Uncharacterized protein</fullName>
    </submittedName>
</protein>
<organism evidence="2 3">
    <name type="scientific">Austropuccinia psidii MF-1</name>
    <dbReference type="NCBI Taxonomy" id="1389203"/>
    <lineage>
        <taxon>Eukaryota</taxon>
        <taxon>Fungi</taxon>
        <taxon>Dikarya</taxon>
        <taxon>Basidiomycota</taxon>
        <taxon>Pucciniomycotina</taxon>
        <taxon>Pucciniomycetes</taxon>
        <taxon>Pucciniales</taxon>
        <taxon>Sphaerophragmiaceae</taxon>
        <taxon>Austropuccinia</taxon>
    </lineage>
</organism>
<dbReference type="AlphaFoldDB" id="A0A9Q3FSX2"/>
<dbReference type="Proteomes" id="UP000765509">
    <property type="component" value="Unassembled WGS sequence"/>
</dbReference>
<feature type="compositionally biased region" description="Polar residues" evidence="1">
    <location>
        <begin position="33"/>
        <end position="42"/>
    </location>
</feature>
<feature type="compositionally biased region" description="Polar residues" evidence="1">
    <location>
        <begin position="72"/>
        <end position="87"/>
    </location>
</feature>
<name>A0A9Q3FSX2_9BASI</name>
<accession>A0A9Q3FSX2</accession>
<evidence type="ECO:0000313" key="3">
    <source>
        <dbReference type="Proteomes" id="UP000765509"/>
    </source>
</evidence>
<gene>
    <name evidence="2" type="ORF">O181_085775</name>
</gene>